<dbReference type="RefSeq" id="XP_065659877.1">
    <property type="nucleotide sequence ID" value="XM_065803805.1"/>
</dbReference>
<reference evidence="3" key="1">
    <citation type="submission" date="2025-08" db="UniProtKB">
        <authorList>
            <consortium name="RefSeq"/>
        </authorList>
    </citation>
    <scope>IDENTIFICATION</scope>
</reference>
<dbReference type="GeneID" id="136083887"/>
<dbReference type="Proteomes" id="UP001652625">
    <property type="component" value="Chromosome 08"/>
</dbReference>
<gene>
    <name evidence="3" type="primary">LOC136083887</name>
</gene>
<protein>
    <submittedName>
        <fullName evidence="3">Uncharacterized protein LOC136083887</fullName>
    </submittedName>
</protein>
<sequence length="704" mass="80887">MLNFLGIESKKKWSGYEFFGFMKPEVLKIISANHMNVEVSSKQTKISVKKVFKKVEFEDHIPLRCALSIRSRNAGETSSLLNSKSVNARNEAIHELVEYISFGDVKSYIQHLYKKNPSIITKTMDKIEKRVELNCSQTAELLLGKCNLSQRGYKSLRAIMSKNLIDLPTYTNVRKYCLTAEVGKILKIHNDSESICKCMGARTNLAETLQCIISCKKLLHEMEFLSIEKQADLCRYLKQIDSKLYNSIDSTKRTLFIKDTGDNFRAASRFPTEQTSFSLLNLKKLINSPSGQFITTLWRGSESKVMLDTHVKCHYEDLTDLIIHGINLVTPENNSVEHFNVLCFFVADLGFLKNIIGLCSCTSTYGCYHCLLKKDKWSLKIKQSGEKRSVAVMTELGEKVESVLGETPDHNSALFKKTQLENYGQWTTMFKGFVIHLMPPCGLHLILAHHRYMYKFMYNVINKRNMDNIIGKAFRNIGCTYLAYQIEQYFKSKKKSYDGSETLKIIGNDCKLLESNIDTFLNSFLADGENWHDQSALKLRQILDLYKRFASLANDVRSTAPDLSGTFNERCEEYFQKFITYAGSDCTEGMPYLHYLRSHVGKLMVFYARFGWGYGMFNCNASEHLNKQIKFSEINETNLDRARFQTIIRLMRLQQFILTDSVMPKTKEIICSVCKIPGHNKKNKSCPLHPSHPPIQFEESDEEV</sequence>
<accession>A0ABM4CDX3</accession>
<keyword evidence="2" id="KW-1185">Reference proteome</keyword>
<evidence type="ECO:0000313" key="2">
    <source>
        <dbReference type="Proteomes" id="UP001652625"/>
    </source>
</evidence>
<organism evidence="2 3">
    <name type="scientific">Hydra vulgaris</name>
    <name type="common">Hydra</name>
    <name type="synonym">Hydra attenuata</name>
    <dbReference type="NCBI Taxonomy" id="6087"/>
    <lineage>
        <taxon>Eukaryota</taxon>
        <taxon>Metazoa</taxon>
        <taxon>Cnidaria</taxon>
        <taxon>Hydrozoa</taxon>
        <taxon>Hydroidolina</taxon>
        <taxon>Anthoathecata</taxon>
        <taxon>Aplanulata</taxon>
        <taxon>Hydridae</taxon>
        <taxon>Hydra</taxon>
    </lineage>
</organism>
<proteinExistence type="predicted"/>
<name>A0ABM4CDX3_HYDVU</name>
<evidence type="ECO:0000313" key="3">
    <source>
        <dbReference type="RefSeq" id="XP_065659877.1"/>
    </source>
</evidence>
<feature type="region of interest" description="Disordered" evidence="1">
    <location>
        <begin position="684"/>
        <end position="704"/>
    </location>
</feature>
<evidence type="ECO:0000256" key="1">
    <source>
        <dbReference type="SAM" id="MobiDB-lite"/>
    </source>
</evidence>